<gene>
    <name evidence="2" type="ORF">A2838_00295</name>
</gene>
<dbReference type="Pfam" id="PF01476">
    <property type="entry name" value="LysM"/>
    <property type="match status" value="2"/>
</dbReference>
<dbReference type="InterPro" id="IPR036779">
    <property type="entry name" value="LysM_dom_sf"/>
</dbReference>
<dbReference type="InterPro" id="IPR016047">
    <property type="entry name" value="M23ase_b-sheet_dom"/>
</dbReference>
<dbReference type="GO" id="GO:0004222">
    <property type="term" value="F:metalloendopeptidase activity"/>
    <property type="evidence" value="ECO:0007669"/>
    <property type="project" value="TreeGrafter"/>
</dbReference>
<dbReference type="SUPFAM" id="SSF51261">
    <property type="entry name" value="Duplicated hybrid motif"/>
    <property type="match status" value="1"/>
</dbReference>
<reference evidence="2 3" key="1">
    <citation type="journal article" date="2016" name="Nat. Commun.">
        <title>Thousands of microbial genomes shed light on interconnected biogeochemical processes in an aquifer system.</title>
        <authorList>
            <person name="Anantharaman K."/>
            <person name="Brown C.T."/>
            <person name="Hug L.A."/>
            <person name="Sharon I."/>
            <person name="Castelle C.J."/>
            <person name="Probst A.J."/>
            <person name="Thomas B.C."/>
            <person name="Singh A."/>
            <person name="Wilkins M.J."/>
            <person name="Karaoz U."/>
            <person name="Brodie E.L."/>
            <person name="Williams K.H."/>
            <person name="Hubbard S.S."/>
            <person name="Banfield J.F."/>
        </authorList>
    </citation>
    <scope>NUCLEOTIDE SEQUENCE [LARGE SCALE GENOMIC DNA]</scope>
</reference>
<sequence>MAPLSHFVILGLVLSPLLVLARSQAGQILRMPESKESGNSQTMNLLEGYLNWNPAGIGGPILAIVDSTALEAGRIGGETFVEQGGLGTGQISIYVVQADDTLSEIAETHRVSTNTIIWANDLRGSTIKEGQELLILPISGVRHIIKSGDTLQSIAKSYKAELDDILSYNDLSTDSKIKVGDAIIIPNGVISASANIKSSLTQTSSSLPTYSGYYLRPITGGRKSQGIHGYNGVDLAAPAGTPIMASADGTVIIARTSGYNGGYGLYVVIKHSNGTQTLYAHMSKVNVVVGQQVSQGEIIGAVGNTGHSTGPHVHFEIRGAKNPF</sequence>
<protein>
    <recommendedName>
        <fullName evidence="1">LysM domain-containing protein</fullName>
    </recommendedName>
</protein>
<dbReference type="InterPro" id="IPR018392">
    <property type="entry name" value="LysM"/>
</dbReference>
<dbReference type="CDD" id="cd00118">
    <property type="entry name" value="LysM"/>
    <property type="match status" value="2"/>
</dbReference>
<dbReference type="Gene3D" id="2.70.70.10">
    <property type="entry name" value="Glucose Permease (Domain IIA)"/>
    <property type="match status" value="1"/>
</dbReference>
<organism evidence="2 3">
    <name type="scientific">Candidatus Zambryskibacteria bacterium RIFCSPHIGHO2_01_FULL_46_25</name>
    <dbReference type="NCBI Taxonomy" id="1802738"/>
    <lineage>
        <taxon>Bacteria</taxon>
        <taxon>Candidatus Zambryskiibacteriota</taxon>
    </lineage>
</organism>
<dbReference type="PROSITE" id="PS51782">
    <property type="entry name" value="LYSM"/>
    <property type="match status" value="2"/>
</dbReference>
<dbReference type="PANTHER" id="PTHR21666">
    <property type="entry name" value="PEPTIDASE-RELATED"/>
    <property type="match status" value="1"/>
</dbReference>
<evidence type="ECO:0000259" key="1">
    <source>
        <dbReference type="PROSITE" id="PS51782"/>
    </source>
</evidence>
<dbReference type="SMART" id="SM00257">
    <property type="entry name" value="LysM"/>
    <property type="match status" value="2"/>
</dbReference>
<dbReference type="InterPro" id="IPR050570">
    <property type="entry name" value="Cell_wall_metabolism_enzyme"/>
</dbReference>
<dbReference type="EMBL" id="MHVH01000006">
    <property type="protein sequence ID" value="OHA90065.1"/>
    <property type="molecule type" value="Genomic_DNA"/>
</dbReference>
<dbReference type="InterPro" id="IPR011055">
    <property type="entry name" value="Dup_hybrid_motif"/>
</dbReference>
<accession>A0A1G2SYJ8</accession>
<dbReference type="Pfam" id="PF01551">
    <property type="entry name" value="Peptidase_M23"/>
    <property type="match status" value="1"/>
</dbReference>
<dbReference type="CDD" id="cd12797">
    <property type="entry name" value="M23_peptidase"/>
    <property type="match status" value="1"/>
</dbReference>
<evidence type="ECO:0000313" key="2">
    <source>
        <dbReference type="EMBL" id="OHA90065.1"/>
    </source>
</evidence>
<name>A0A1G2SYJ8_9BACT</name>
<feature type="domain" description="LysM" evidence="1">
    <location>
        <begin position="141"/>
        <end position="185"/>
    </location>
</feature>
<feature type="domain" description="LysM" evidence="1">
    <location>
        <begin position="92"/>
        <end position="135"/>
    </location>
</feature>
<proteinExistence type="predicted"/>
<dbReference type="Gene3D" id="3.10.350.10">
    <property type="entry name" value="LysM domain"/>
    <property type="match status" value="2"/>
</dbReference>
<dbReference type="PANTHER" id="PTHR21666:SF270">
    <property type="entry name" value="MUREIN HYDROLASE ACTIVATOR ENVC"/>
    <property type="match status" value="1"/>
</dbReference>
<dbReference type="AlphaFoldDB" id="A0A1G2SYJ8"/>
<evidence type="ECO:0000313" key="3">
    <source>
        <dbReference type="Proteomes" id="UP000178107"/>
    </source>
</evidence>
<comment type="caution">
    <text evidence="2">The sequence shown here is derived from an EMBL/GenBank/DDBJ whole genome shotgun (WGS) entry which is preliminary data.</text>
</comment>
<dbReference type="Proteomes" id="UP000178107">
    <property type="component" value="Unassembled WGS sequence"/>
</dbReference>